<dbReference type="AlphaFoldDB" id="K1PYI1"/>
<name>K1PYI1_MAGGI</name>
<organism evidence="2">
    <name type="scientific">Magallana gigas</name>
    <name type="common">Pacific oyster</name>
    <name type="synonym">Crassostrea gigas</name>
    <dbReference type="NCBI Taxonomy" id="29159"/>
    <lineage>
        <taxon>Eukaryota</taxon>
        <taxon>Metazoa</taxon>
        <taxon>Spiralia</taxon>
        <taxon>Lophotrochozoa</taxon>
        <taxon>Mollusca</taxon>
        <taxon>Bivalvia</taxon>
        <taxon>Autobranchia</taxon>
        <taxon>Pteriomorphia</taxon>
        <taxon>Ostreida</taxon>
        <taxon>Ostreoidea</taxon>
        <taxon>Ostreidae</taxon>
        <taxon>Magallana</taxon>
    </lineage>
</organism>
<proteinExistence type="predicted"/>
<feature type="compositionally biased region" description="Basic and acidic residues" evidence="1">
    <location>
        <begin position="201"/>
        <end position="210"/>
    </location>
</feature>
<feature type="compositionally biased region" description="Low complexity" evidence="1">
    <location>
        <begin position="188"/>
        <end position="199"/>
    </location>
</feature>
<accession>K1PYI1</accession>
<evidence type="ECO:0000256" key="1">
    <source>
        <dbReference type="SAM" id="MobiDB-lite"/>
    </source>
</evidence>
<feature type="region of interest" description="Disordered" evidence="1">
    <location>
        <begin position="86"/>
        <end position="111"/>
    </location>
</feature>
<feature type="region of interest" description="Disordered" evidence="1">
    <location>
        <begin position="1"/>
        <end position="50"/>
    </location>
</feature>
<dbReference type="EMBL" id="JH816901">
    <property type="protein sequence ID" value="EKC26708.1"/>
    <property type="molecule type" value="Genomic_DNA"/>
</dbReference>
<protein>
    <submittedName>
        <fullName evidence="2">Uncharacterized protein</fullName>
    </submittedName>
</protein>
<gene>
    <name evidence="2" type="ORF">CGI_10028242</name>
</gene>
<reference evidence="2" key="1">
    <citation type="journal article" date="2012" name="Nature">
        <title>The oyster genome reveals stress adaptation and complexity of shell formation.</title>
        <authorList>
            <person name="Zhang G."/>
            <person name="Fang X."/>
            <person name="Guo X."/>
            <person name="Li L."/>
            <person name="Luo R."/>
            <person name="Xu F."/>
            <person name="Yang P."/>
            <person name="Zhang L."/>
            <person name="Wang X."/>
            <person name="Qi H."/>
            <person name="Xiong Z."/>
            <person name="Que H."/>
            <person name="Xie Y."/>
            <person name="Holland P.W."/>
            <person name="Paps J."/>
            <person name="Zhu Y."/>
            <person name="Wu F."/>
            <person name="Chen Y."/>
            <person name="Wang J."/>
            <person name="Peng C."/>
            <person name="Meng J."/>
            <person name="Yang L."/>
            <person name="Liu J."/>
            <person name="Wen B."/>
            <person name="Zhang N."/>
            <person name="Huang Z."/>
            <person name="Zhu Q."/>
            <person name="Feng Y."/>
            <person name="Mount A."/>
            <person name="Hedgecock D."/>
            <person name="Xu Z."/>
            <person name="Liu Y."/>
            <person name="Domazet-Loso T."/>
            <person name="Du Y."/>
            <person name="Sun X."/>
            <person name="Zhang S."/>
            <person name="Liu B."/>
            <person name="Cheng P."/>
            <person name="Jiang X."/>
            <person name="Li J."/>
            <person name="Fan D."/>
            <person name="Wang W."/>
            <person name="Fu W."/>
            <person name="Wang T."/>
            <person name="Wang B."/>
            <person name="Zhang J."/>
            <person name="Peng Z."/>
            <person name="Li Y."/>
            <person name="Li N."/>
            <person name="Wang J."/>
            <person name="Chen M."/>
            <person name="He Y."/>
            <person name="Tan F."/>
            <person name="Song X."/>
            <person name="Zheng Q."/>
            <person name="Huang R."/>
            <person name="Yang H."/>
            <person name="Du X."/>
            <person name="Chen L."/>
            <person name="Yang M."/>
            <person name="Gaffney P.M."/>
            <person name="Wang S."/>
            <person name="Luo L."/>
            <person name="She Z."/>
            <person name="Ming Y."/>
            <person name="Huang W."/>
            <person name="Zhang S."/>
            <person name="Huang B."/>
            <person name="Zhang Y."/>
            <person name="Qu T."/>
            <person name="Ni P."/>
            <person name="Miao G."/>
            <person name="Wang J."/>
            <person name="Wang Q."/>
            <person name="Steinberg C.E."/>
            <person name="Wang H."/>
            <person name="Li N."/>
            <person name="Qian L."/>
            <person name="Zhang G."/>
            <person name="Li Y."/>
            <person name="Yang H."/>
            <person name="Liu X."/>
            <person name="Wang J."/>
            <person name="Yin Y."/>
            <person name="Wang J."/>
        </authorList>
    </citation>
    <scope>NUCLEOTIDE SEQUENCE [LARGE SCALE GENOMIC DNA]</scope>
    <source>
        <strain evidence="2">05x7-T-G4-1.051#20</strain>
    </source>
</reference>
<sequence>MSNQMGGSSNHMNSGSNYMGGGSNMSNHMGVSSMPSHMGNNSNLPPYPIPGGMGPSHVPFLFQNQLMYPQGGGYPPMSGMGSMPYSSPITSTQDAGTSSVSSSLAPTSSNMSMPSMPGMPSMPMMGFPFAPYPFPIPQPYLMPGMDPNYMSQLSMPGHQRYNMHHGMHMPGSGPMMPPEYPGSKDYMNQSSSDCQSNQSLDMRHQDNSNM</sequence>
<feature type="compositionally biased region" description="Low complexity" evidence="1">
    <location>
        <begin position="24"/>
        <end position="34"/>
    </location>
</feature>
<dbReference type="HOGENOM" id="CLU_1373415_0_0_1"/>
<dbReference type="InParanoid" id="K1PYI1"/>
<feature type="region of interest" description="Disordered" evidence="1">
    <location>
        <begin position="165"/>
        <end position="210"/>
    </location>
</feature>
<feature type="compositionally biased region" description="Low complexity" evidence="1">
    <location>
        <begin position="98"/>
        <end position="111"/>
    </location>
</feature>
<evidence type="ECO:0000313" key="2">
    <source>
        <dbReference type="EMBL" id="EKC26708.1"/>
    </source>
</evidence>
<feature type="compositionally biased region" description="Low complexity" evidence="1">
    <location>
        <begin position="1"/>
        <end position="17"/>
    </location>
</feature>